<comment type="caution">
    <text evidence="7">The sequence shown here is derived from an EMBL/GenBank/DDBJ whole genome shotgun (WGS) entry which is preliminary data.</text>
</comment>
<keyword evidence="3" id="KW-0862">Zinc</keyword>
<dbReference type="GO" id="GO:0000981">
    <property type="term" value="F:DNA-binding transcription factor activity, RNA polymerase II-specific"/>
    <property type="evidence" value="ECO:0007669"/>
    <property type="project" value="TreeGrafter"/>
</dbReference>
<evidence type="ECO:0000313" key="8">
    <source>
        <dbReference type="Proteomes" id="UP000780801"/>
    </source>
</evidence>
<evidence type="ECO:0000256" key="2">
    <source>
        <dbReference type="ARBA" id="ARBA00022771"/>
    </source>
</evidence>
<accession>A0A9P6FQ00</accession>
<proteinExistence type="predicted"/>
<feature type="compositionally biased region" description="Low complexity" evidence="5">
    <location>
        <begin position="190"/>
        <end position="229"/>
    </location>
</feature>
<keyword evidence="2 4" id="KW-0863">Zinc-finger</keyword>
<dbReference type="AlphaFoldDB" id="A0A9P6FQ00"/>
<dbReference type="Pfam" id="PF00096">
    <property type="entry name" value="zf-C2H2"/>
    <property type="match status" value="1"/>
</dbReference>
<reference evidence="7" key="1">
    <citation type="journal article" date="2020" name="Fungal Divers.">
        <title>Resolving the Mortierellaceae phylogeny through synthesis of multi-gene phylogenetics and phylogenomics.</title>
        <authorList>
            <person name="Vandepol N."/>
            <person name="Liber J."/>
            <person name="Desiro A."/>
            <person name="Na H."/>
            <person name="Kennedy M."/>
            <person name="Barry K."/>
            <person name="Grigoriev I.V."/>
            <person name="Miller A.N."/>
            <person name="O'Donnell K."/>
            <person name="Stajich J.E."/>
            <person name="Bonito G."/>
        </authorList>
    </citation>
    <scope>NUCLEOTIDE SEQUENCE</scope>
    <source>
        <strain evidence="7">KOD1015</strain>
    </source>
</reference>
<dbReference type="GO" id="GO:0000978">
    <property type="term" value="F:RNA polymerase II cis-regulatory region sequence-specific DNA binding"/>
    <property type="evidence" value="ECO:0007669"/>
    <property type="project" value="TreeGrafter"/>
</dbReference>
<protein>
    <recommendedName>
        <fullName evidence="6">C2H2-type domain-containing protein</fullName>
    </recommendedName>
</protein>
<evidence type="ECO:0000256" key="5">
    <source>
        <dbReference type="SAM" id="MobiDB-lite"/>
    </source>
</evidence>
<dbReference type="InterPro" id="IPR013087">
    <property type="entry name" value="Znf_C2H2_type"/>
</dbReference>
<evidence type="ECO:0000256" key="1">
    <source>
        <dbReference type="ARBA" id="ARBA00022723"/>
    </source>
</evidence>
<feature type="compositionally biased region" description="Polar residues" evidence="5">
    <location>
        <begin position="246"/>
        <end position="255"/>
    </location>
</feature>
<feature type="domain" description="C2H2-type" evidence="6">
    <location>
        <begin position="288"/>
        <end position="317"/>
    </location>
</feature>
<dbReference type="SUPFAM" id="SSF57667">
    <property type="entry name" value="beta-beta-alpha zinc fingers"/>
    <property type="match status" value="2"/>
</dbReference>
<dbReference type="GO" id="GO:0008270">
    <property type="term" value="F:zinc ion binding"/>
    <property type="evidence" value="ECO:0007669"/>
    <property type="project" value="UniProtKB-KW"/>
</dbReference>
<evidence type="ECO:0000256" key="3">
    <source>
        <dbReference type="ARBA" id="ARBA00022833"/>
    </source>
</evidence>
<dbReference type="Gene3D" id="3.30.160.60">
    <property type="entry name" value="Classic Zinc Finger"/>
    <property type="match status" value="2"/>
</dbReference>
<evidence type="ECO:0000313" key="7">
    <source>
        <dbReference type="EMBL" id="KAF9579433.1"/>
    </source>
</evidence>
<name>A0A9P6FQ00_9FUNG</name>
<dbReference type="OrthoDB" id="8922241at2759"/>
<dbReference type="SMART" id="SM00355">
    <property type="entry name" value="ZnF_C2H2"/>
    <property type="match status" value="3"/>
</dbReference>
<feature type="region of interest" description="Disordered" evidence="5">
    <location>
        <begin position="188"/>
        <end position="284"/>
    </location>
</feature>
<sequence length="446" mass="49261">MDHAIASPEAGYFPVGVILKNENRDSDRFGSSFPGAFSDGYQDDGCHHYYQHYQQESSQDQPSPAMYYQSFRHSFHINGGASEGWFLPKGLPDNTNDDTMSTELCNPPNPLPGHAPIRRSQSMELFPTYYGDSVLFMRHHANGSEEAAALDDGTLPLSLGDEGHEMTIGQGQFSSVSTMSGYWNQYHDMPSSPTPSNSSSSFASISSYSPTTTGRSTPLTAASSTTTLSGNGHLFSHCQPLPEGSLDTTGASQRSEPLHYPRSSRVSFSERLAKRASSSGDKKNRQQFVCTIPDCGKSFNRASNLKSHLQTHQKNPSNECLECSKKFLRVHDLRRHMSSHSSIKQFQCPACKGLFARADAVTRHLKNSGGANTCAMMYKELAIDLRAVVKGEVSRSLLGNEKEIDKMFDKLGVEAYRMRIAKYLKPMSMTDGSLEVDWVKPKTECD</sequence>
<dbReference type="PANTHER" id="PTHR23235">
    <property type="entry name" value="KRUEPPEL-LIKE TRANSCRIPTION FACTOR"/>
    <property type="match status" value="1"/>
</dbReference>
<keyword evidence="1" id="KW-0479">Metal-binding</keyword>
<feature type="domain" description="C2H2-type" evidence="6">
    <location>
        <begin position="318"/>
        <end position="345"/>
    </location>
</feature>
<evidence type="ECO:0000259" key="6">
    <source>
        <dbReference type="PROSITE" id="PS50157"/>
    </source>
</evidence>
<dbReference type="Proteomes" id="UP000780801">
    <property type="component" value="Unassembled WGS sequence"/>
</dbReference>
<dbReference type="InterPro" id="IPR036236">
    <property type="entry name" value="Znf_C2H2_sf"/>
</dbReference>
<gene>
    <name evidence="7" type="ORF">BGW38_004299</name>
</gene>
<organism evidence="7 8">
    <name type="scientific">Lunasporangiospora selenospora</name>
    <dbReference type="NCBI Taxonomy" id="979761"/>
    <lineage>
        <taxon>Eukaryota</taxon>
        <taxon>Fungi</taxon>
        <taxon>Fungi incertae sedis</taxon>
        <taxon>Mucoromycota</taxon>
        <taxon>Mortierellomycotina</taxon>
        <taxon>Mortierellomycetes</taxon>
        <taxon>Mortierellales</taxon>
        <taxon>Mortierellaceae</taxon>
        <taxon>Lunasporangiospora</taxon>
    </lineage>
</organism>
<dbReference type="PROSITE" id="PS00028">
    <property type="entry name" value="ZINC_FINGER_C2H2_1"/>
    <property type="match status" value="2"/>
</dbReference>
<dbReference type="EMBL" id="JAABOA010002758">
    <property type="protein sequence ID" value="KAF9579433.1"/>
    <property type="molecule type" value="Genomic_DNA"/>
</dbReference>
<keyword evidence="8" id="KW-1185">Reference proteome</keyword>
<dbReference type="PROSITE" id="PS50157">
    <property type="entry name" value="ZINC_FINGER_C2H2_2"/>
    <property type="match status" value="2"/>
</dbReference>
<evidence type="ECO:0000256" key="4">
    <source>
        <dbReference type="PROSITE-ProRule" id="PRU00042"/>
    </source>
</evidence>
<dbReference type="PANTHER" id="PTHR23235:SF120">
    <property type="entry name" value="KRUPPEL-LIKE FACTOR 15"/>
    <property type="match status" value="1"/>
</dbReference>